<gene>
    <name evidence="1" type="ORF">rCG_60830</name>
</gene>
<proteinExistence type="predicted"/>
<dbReference type="EMBL" id="CH473988">
    <property type="protein sequence ID" value="EDL97273.1"/>
    <property type="molecule type" value="Genomic_DNA"/>
</dbReference>
<accession>A6JKQ7</accession>
<dbReference type="Proteomes" id="UP000234681">
    <property type="component" value="Chromosome 20"/>
</dbReference>
<evidence type="ECO:0000313" key="2">
    <source>
        <dbReference type="Proteomes" id="UP000234681"/>
    </source>
</evidence>
<sequence length="47" mass="5253">MGTTEKNTLGFPVLATQLMTTVRKHQIESPGNKPFWNGCKLHPRTGE</sequence>
<name>A6JKQ7_RAT</name>
<evidence type="ECO:0000313" key="1">
    <source>
        <dbReference type="EMBL" id="EDL97273.1"/>
    </source>
</evidence>
<reference evidence="2" key="1">
    <citation type="submission" date="2005-09" db="EMBL/GenBank/DDBJ databases">
        <authorList>
            <person name="Mural R.J."/>
            <person name="Li P.W."/>
            <person name="Adams M.D."/>
            <person name="Amanatides P.G."/>
            <person name="Baden-Tillson H."/>
            <person name="Barnstead M."/>
            <person name="Chin S.H."/>
            <person name="Dew I."/>
            <person name="Evans C.A."/>
            <person name="Ferriera S."/>
            <person name="Flanigan M."/>
            <person name="Fosler C."/>
            <person name="Glodek A."/>
            <person name="Gu Z."/>
            <person name="Holt R.A."/>
            <person name="Jennings D."/>
            <person name="Kraft C.L."/>
            <person name="Lu F."/>
            <person name="Nguyen T."/>
            <person name="Nusskern D.R."/>
            <person name="Pfannkoch C.M."/>
            <person name="Sitter C."/>
            <person name="Sutton G.G."/>
            <person name="Venter J.C."/>
            <person name="Wang Z."/>
            <person name="Woodage T."/>
            <person name="Zheng X.H."/>
            <person name="Zhong F."/>
        </authorList>
    </citation>
    <scope>NUCLEOTIDE SEQUENCE [LARGE SCALE GENOMIC DNA]</scope>
    <source>
        <strain>BN</strain>
        <strain evidence="2">Sprague-Dawley</strain>
    </source>
</reference>
<organism evidence="1 2">
    <name type="scientific">Rattus norvegicus</name>
    <name type="common">Rat</name>
    <dbReference type="NCBI Taxonomy" id="10116"/>
    <lineage>
        <taxon>Eukaryota</taxon>
        <taxon>Metazoa</taxon>
        <taxon>Chordata</taxon>
        <taxon>Craniata</taxon>
        <taxon>Vertebrata</taxon>
        <taxon>Euteleostomi</taxon>
        <taxon>Mammalia</taxon>
        <taxon>Eutheria</taxon>
        <taxon>Euarchontoglires</taxon>
        <taxon>Glires</taxon>
        <taxon>Rodentia</taxon>
        <taxon>Myomorpha</taxon>
        <taxon>Muroidea</taxon>
        <taxon>Muridae</taxon>
        <taxon>Murinae</taxon>
        <taxon>Rattus</taxon>
    </lineage>
</organism>
<protein>
    <submittedName>
        <fullName evidence="1">RCG60830</fullName>
    </submittedName>
</protein>
<feature type="non-terminal residue" evidence="1">
    <location>
        <position position="47"/>
    </location>
</feature>
<dbReference type="AlphaFoldDB" id="A6JKQ7"/>